<name>A0A1I7XUT5_HETBA</name>
<dbReference type="SUPFAM" id="SSF48403">
    <property type="entry name" value="Ankyrin repeat"/>
    <property type="match status" value="1"/>
</dbReference>
<dbReference type="Gene3D" id="1.25.40.20">
    <property type="entry name" value="Ankyrin repeat-containing domain"/>
    <property type="match status" value="1"/>
</dbReference>
<dbReference type="Proteomes" id="UP000095283">
    <property type="component" value="Unplaced"/>
</dbReference>
<proteinExistence type="predicted"/>
<keyword evidence="1" id="KW-0040">ANK repeat</keyword>
<dbReference type="Pfam" id="PF12796">
    <property type="entry name" value="Ank_2"/>
    <property type="match status" value="2"/>
</dbReference>
<dbReference type="WBParaSite" id="Hba_21102">
    <property type="protein sequence ID" value="Hba_21102"/>
    <property type="gene ID" value="Hba_21102"/>
</dbReference>
<evidence type="ECO:0000313" key="4">
    <source>
        <dbReference type="WBParaSite" id="Hba_21102"/>
    </source>
</evidence>
<evidence type="ECO:0000313" key="3">
    <source>
        <dbReference type="Proteomes" id="UP000095283"/>
    </source>
</evidence>
<keyword evidence="3" id="KW-1185">Reference proteome</keyword>
<feature type="repeat" description="ANK" evidence="1">
    <location>
        <begin position="656"/>
        <end position="678"/>
    </location>
</feature>
<dbReference type="InterPro" id="IPR002110">
    <property type="entry name" value="Ankyrin_rpt"/>
</dbReference>
<dbReference type="InterPro" id="IPR047184">
    <property type="entry name" value="KANK1-4"/>
</dbReference>
<dbReference type="GO" id="GO:0005737">
    <property type="term" value="C:cytoplasm"/>
    <property type="evidence" value="ECO:0007669"/>
    <property type="project" value="TreeGrafter"/>
</dbReference>
<evidence type="ECO:0000256" key="2">
    <source>
        <dbReference type="SAM" id="MobiDB-lite"/>
    </source>
</evidence>
<sequence length="725" mass="80257">MMYCSDPVYKEETERDIIKNIASFRLQAAPLTASPSHFTYTQQNGHTILAKTQGTSMSPNAEIASSCELISTLPPKESRSVSVSTGPLPPAKPCIDCPIIRKELQEAIARIPPSKPAMFSIATGTELGYRILGNMVDIAVGDSVLSRNIGTEMEKNKLVDRGSDSCSVDCANLECQTEPLTMADIPLINRSNTTSTMVQTEYVLITEPDLNKQSLSLPLSEDKSTLKEQEYLKKESKDRETMTSRTYYRNILCQTEPEEEEKVHKYIRLNDNWMSDGIWYEFIQLLMFKDYSEEGLMKLLYLDEEVKPRILEESDIADSLWLIPAKTNAEVAIRADDSLTYVDTTAQCMQCLQKEQIFTRNVGVGACSVEDKVCIGCDNANSDEIDENEAPGFKVLVLNHCFDFVFCKNGTLFAFYFSLHCGAYSFLTSRWPRISPNIPYSSYKNESESDDESDGSEGSYETNEDGNLQGTPFEISAPLREALESLNSHLLQPGTITADTTDWALKYVQHEWLKSAARKNSRPEVVEILVEQLKELSPSILKTVVNITDQNGNTALHYAVSHANFLVVSALLDSAECQLNLANKAGYTAVMLAALSSLENDIEKAVVQRLFEMGDVNARAAQHGQTALMLSVSHGKKQTTELLLQCGAEVNLQDEEGSTALMCAAEHGHKDLVKLLLSQPGIDAALTDCDSSTALSIAVENGHRDIGVLIYAHLNYNRAESLEDA</sequence>
<dbReference type="AlphaFoldDB" id="A0A1I7XUT5"/>
<feature type="repeat" description="ANK" evidence="1">
    <location>
        <begin position="551"/>
        <end position="573"/>
    </location>
</feature>
<dbReference type="PROSITE" id="PS50088">
    <property type="entry name" value="ANK_REPEAT"/>
    <property type="match status" value="3"/>
</dbReference>
<dbReference type="GO" id="GO:0005856">
    <property type="term" value="C:cytoskeleton"/>
    <property type="evidence" value="ECO:0007669"/>
    <property type="project" value="TreeGrafter"/>
</dbReference>
<dbReference type="PROSITE" id="PS50297">
    <property type="entry name" value="ANK_REP_REGION"/>
    <property type="match status" value="3"/>
</dbReference>
<dbReference type="SMART" id="SM00248">
    <property type="entry name" value="ANK"/>
    <property type="match status" value="5"/>
</dbReference>
<dbReference type="InterPro" id="IPR036770">
    <property type="entry name" value="Ankyrin_rpt-contain_sf"/>
</dbReference>
<feature type="region of interest" description="Disordered" evidence="2">
    <location>
        <begin position="442"/>
        <end position="471"/>
    </location>
</feature>
<evidence type="ECO:0000256" key="1">
    <source>
        <dbReference type="PROSITE-ProRule" id="PRU00023"/>
    </source>
</evidence>
<organism evidence="3 4">
    <name type="scientific">Heterorhabditis bacteriophora</name>
    <name type="common">Entomopathogenic nematode worm</name>
    <dbReference type="NCBI Taxonomy" id="37862"/>
    <lineage>
        <taxon>Eukaryota</taxon>
        <taxon>Metazoa</taxon>
        <taxon>Ecdysozoa</taxon>
        <taxon>Nematoda</taxon>
        <taxon>Chromadorea</taxon>
        <taxon>Rhabditida</taxon>
        <taxon>Rhabditina</taxon>
        <taxon>Rhabditomorpha</taxon>
        <taxon>Strongyloidea</taxon>
        <taxon>Heterorhabditidae</taxon>
        <taxon>Heterorhabditis</taxon>
    </lineage>
</organism>
<dbReference type="PANTHER" id="PTHR24168">
    <property type="entry name" value="KN MOTIF AND ANKYRIN REPEAT DOMAIN-CONTAINING"/>
    <property type="match status" value="1"/>
</dbReference>
<dbReference type="PANTHER" id="PTHR24168:SF21">
    <property type="entry name" value="KANK, ISOFORM D"/>
    <property type="match status" value="1"/>
</dbReference>
<protein>
    <submittedName>
        <fullName evidence="4">ANK_REP_REGION domain-containing protein</fullName>
    </submittedName>
</protein>
<reference evidence="4" key="1">
    <citation type="submission" date="2016-11" db="UniProtKB">
        <authorList>
            <consortium name="WormBaseParasite"/>
        </authorList>
    </citation>
    <scope>IDENTIFICATION</scope>
</reference>
<dbReference type="GO" id="GO:0030837">
    <property type="term" value="P:negative regulation of actin filament polymerization"/>
    <property type="evidence" value="ECO:0007669"/>
    <property type="project" value="InterPro"/>
</dbReference>
<feature type="repeat" description="ANK" evidence="1">
    <location>
        <begin position="623"/>
        <end position="655"/>
    </location>
</feature>
<accession>A0A1I7XUT5</accession>